<evidence type="ECO:0000259" key="5">
    <source>
        <dbReference type="PROSITE" id="PS51700"/>
    </source>
</evidence>
<dbReference type="PANTHER" id="PTHR12792:SF0">
    <property type="entry name" value="SEPARIN"/>
    <property type="match status" value="1"/>
</dbReference>
<protein>
    <recommendedName>
        <fullName evidence="2">separase</fullName>
        <ecNumber evidence="2">3.4.22.49</ecNumber>
    </recommendedName>
</protein>
<dbReference type="InterPro" id="IPR030397">
    <property type="entry name" value="SEPARIN_core_dom"/>
</dbReference>
<dbReference type="InterPro" id="IPR005314">
    <property type="entry name" value="Peptidase_C50"/>
</dbReference>
<dbReference type="EC" id="3.4.22.49" evidence="2"/>
<organism evidence="6 7">
    <name type="scientific">Blattamonas nauphoetae</name>
    <dbReference type="NCBI Taxonomy" id="2049346"/>
    <lineage>
        <taxon>Eukaryota</taxon>
        <taxon>Metamonada</taxon>
        <taxon>Preaxostyla</taxon>
        <taxon>Oxymonadida</taxon>
        <taxon>Blattamonas</taxon>
    </lineage>
</organism>
<keyword evidence="4" id="KW-0159">Chromosome partition</keyword>
<evidence type="ECO:0000256" key="1">
    <source>
        <dbReference type="ARBA" id="ARBA00000451"/>
    </source>
</evidence>
<comment type="catalytic activity">
    <reaction evidence="1">
        <text>All bonds known to be hydrolyzed by this endopeptidase have arginine in P1 and an acidic residue in P4. P6 is often occupied by an acidic residue or by a hydroxy-amino-acid residue, the phosphorylation of which enhances cleavage.</text>
        <dbReference type="EC" id="3.4.22.49"/>
    </reaction>
</comment>
<evidence type="ECO:0000313" key="7">
    <source>
        <dbReference type="Proteomes" id="UP001281761"/>
    </source>
</evidence>
<name>A0ABQ9YCN0_9EUKA</name>
<evidence type="ECO:0000313" key="6">
    <source>
        <dbReference type="EMBL" id="KAK2961470.1"/>
    </source>
</evidence>
<keyword evidence="3" id="KW-0378">Hydrolase</keyword>
<evidence type="ECO:0000256" key="4">
    <source>
        <dbReference type="ARBA" id="ARBA00022829"/>
    </source>
</evidence>
<feature type="domain" description="Peptidase C50" evidence="5">
    <location>
        <begin position="242"/>
        <end position="335"/>
    </location>
</feature>
<dbReference type="PROSITE" id="PS51700">
    <property type="entry name" value="SEPARIN"/>
    <property type="match status" value="1"/>
</dbReference>
<evidence type="ECO:0000256" key="2">
    <source>
        <dbReference type="ARBA" id="ARBA00012489"/>
    </source>
</evidence>
<accession>A0ABQ9YCN0</accession>
<gene>
    <name evidence="6" type="ORF">BLNAU_3592</name>
</gene>
<dbReference type="Pfam" id="PF03568">
    <property type="entry name" value="Separin_C"/>
    <property type="match status" value="1"/>
</dbReference>
<comment type="caution">
    <text evidence="6">The sequence shown here is derived from an EMBL/GenBank/DDBJ whole genome shotgun (WGS) entry which is preliminary data.</text>
</comment>
<dbReference type="EMBL" id="JARBJD010000016">
    <property type="protein sequence ID" value="KAK2961470.1"/>
    <property type="molecule type" value="Genomic_DNA"/>
</dbReference>
<keyword evidence="7" id="KW-1185">Reference proteome</keyword>
<reference evidence="6 7" key="1">
    <citation type="journal article" date="2022" name="bioRxiv">
        <title>Genomics of Preaxostyla Flagellates Illuminates Evolutionary Transitions and the Path Towards Mitochondrial Loss.</title>
        <authorList>
            <person name="Novak L.V.F."/>
            <person name="Treitli S.C."/>
            <person name="Pyrih J."/>
            <person name="Halakuc P."/>
            <person name="Pipaliya S.V."/>
            <person name="Vacek V."/>
            <person name="Brzon O."/>
            <person name="Soukal P."/>
            <person name="Eme L."/>
            <person name="Dacks J.B."/>
            <person name="Karnkowska A."/>
            <person name="Elias M."/>
            <person name="Hampl V."/>
        </authorList>
    </citation>
    <scope>NUCLEOTIDE SEQUENCE [LARGE SCALE GENOMIC DNA]</scope>
    <source>
        <strain evidence="6">NAU3</strain>
        <tissue evidence="6">Gut</tissue>
    </source>
</reference>
<evidence type="ECO:0000256" key="3">
    <source>
        <dbReference type="ARBA" id="ARBA00022801"/>
    </source>
</evidence>
<sequence length="425" mass="48838">MRLASPTELRMNAQTPFVPMTDDEIFTWMNDGKDLGIDVNRNGWIGEITKELHRILNEDDVVLKHQNALWNYGRWDLRSQLDRDMEVLCIRLSRVIRRCGAELDWAKQKSSEGEEESVMLRDDDGECGRSEEVVIGQKRSLSVIPRNETPNTPRRTMFRFSTPSPKLERIEHDEDSPLVILFLSPELISFPWENTRQLQHRPVTRMTSLSAFLTRLQQLEQTTTTPLFSSLPTHPLNEGVNPQSVCCIVNPDRNLNNWSQLIQPHLLPSWTRHIDERPTREQFESLLQNHDIYLCCGHGGGQHLYSRNHLSRHARLPIMMMMGCSSGRRAFDGEYDAWGYVDVCEQSNAPAILGNLWDVTDRDENQLVVELLERWLGNDQGKRKSLQQCLTHARQKCTAKYLIGAAAVTYGLPIFAANTGLNHFP</sequence>
<dbReference type="PANTHER" id="PTHR12792">
    <property type="entry name" value="EXTRA SPINDLE POLES 1-RELATED"/>
    <property type="match status" value="1"/>
</dbReference>
<proteinExistence type="predicted"/>
<dbReference type="Proteomes" id="UP001281761">
    <property type="component" value="Unassembled WGS sequence"/>
</dbReference>